<dbReference type="PANTHER" id="PTHR31157">
    <property type="entry name" value="SCP DOMAIN-CONTAINING PROTEIN"/>
    <property type="match status" value="1"/>
</dbReference>
<dbReference type="AlphaFoldDB" id="A0A2T9Y1N1"/>
<evidence type="ECO:0000256" key="1">
    <source>
        <dbReference type="SAM" id="MobiDB-lite"/>
    </source>
</evidence>
<proteinExistence type="predicted"/>
<dbReference type="SUPFAM" id="SSF55797">
    <property type="entry name" value="PR-1-like"/>
    <property type="match status" value="1"/>
</dbReference>
<evidence type="ECO:0000259" key="2">
    <source>
        <dbReference type="Pfam" id="PF00188"/>
    </source>
</evidence>
<dbReference type="Gene3D" id="3.40.33.10">
    <property type="entry name" value="CAP"/>
    <property type="match status" value="1"/>
</dbReference>
<dbReference type="PANTHER" id="PTHR31157:SF1">
    <property type="entry name" value="SCP DOMAIN-CONTAINING PROTEIN"/>
    <property type="match status" value="1"/>
</dbReference>
<comment type="caution">
    <text evidence="3">The sequence shown here is derived from an EMBL/GenBank/DDBJ whole genome shotgun (WGS) entry which is preliminary data.</text>
</comment>
<dbReference type="CDD" id="cd05379">
    <property type="entry name" value="CAP_bacterial"/>
    <property type="match status" value="1"/>
</dbReference>
<dbReference type="Proteomes" id="UP000245699">
    <property type="component" value="Unassembled WGS sequence"/>
</dbReference>
<accession>A0A2T9Y1N1</accession>
<dbReference type="InterPro" id="IPR014044">
    <property type="entry name" value="CAP_dom"/>
</dbReference>
<feature type="domain" description="SCP" evidence="2">
    <location>
        <begin position="117"/>
        <end position="217"/>
    </location>
</feature>
<dbReference type="InterPro" id="IPR035940">
    <property type="entry name" value="CAP_sf"/>
</dbReference>
<feature type="region of interest" description="Disordered" evidence="1">
    <location>
        <begin position="1"/>
        <end position="26"/>
    </location>
</feature>
<sequence>MTSTKDDSNHNKADPPSLELDKNSENSKGKFRDQFLELGKSHYPAMAMSMIHFSIPLISKNKVGYPSFLYNAGFGIMFAGASYALKEKQELNGTGICTDEPSTNTQGRDISIQLLCLVNQHRVGMGLNPLTIHPSLDKSSEIQSNYQNSINQMTHSNPSNPLTFRVTKLGFRYSSVSENVCFNAKNPQQAVQMWLNSPPHRRNMLDPKSVYFGGSKAGNYWTTEFGRPSDQNELNQVIKNAVVCPSGNNYGPNNNINNDYDPNASPNVITVIKAPRVKLISRPHRYNRWNKHNNRKY</sequence>
<organism evidence="3 4">
    <name type="scientific">Furculomyces boomerangus</name>
    <dbReference type="NCBI Taxonomy" id="61424"/>
    <lineage>
        <taxon>Eukaryota</taxon>
        <taxon>Fungi</taxon>
        <taxon>Fungi incertae sedis</taxon>
        <taxon>Zoopagomycota</taxon>
        <taxon>Kickxellomycotina</taxon>
        <taxon>Harpellomycetes</taxon>
        <taxon>Harpellales</taxon>
        <taxon>Harpellaceae</taxon>
        <taxon>Furculomyces</taxon>
    </lineage>
</organism>
<gene>
    <name evidence="3" type="ORF">BB559_006598</name>
</gene>
<reference evidence="3 4" key="1">
    <citation type="journal article" date="2018" name="MBio">
        <title>Comparative Genomics Reveals the Core Gene Toolbox for the Fungus-Insect Symbiosis.</title>
        <authorList>
            <person name="Wang Y."/>
            <person name="Stata M."/>
            <person name="Wang W."/>
            <person name="Stajich J.E."/>
            <person name="White M.M."/>
            <person name="Moncalvo J.M."/>
        </authorList>
    </citation>
    <scope>NUCLEOTIDE SEQUENCE [LARGE SCALE GENOMIC DNA]</scope>
    <source>
        <strain evidence="3 4">AUS-77-4</strain>
    </source>
</reference>
<dbReference type="EMBL" id="MBFT01000950">
    <property type="protein sequence ID" value="PVU86223.1"/>
    <property type="molecule type" value="Genomic_DNA"/>
</dbReference>
<evidence type="ECO:0000313" key="4">
    <source>
        <dbReference type="Proteomes" id="UP000245699"/>
    </source>
</evidence>
<protein>
    <recommendedName>
        <fullName evidence="2">SCP domain-containing protein</fullName>
    </recommendedName>
</protein>
<dbReference type="Pfam" id="PF00188">
    <property type="entry name" value="CAP"/>
    <property type="match status" value="1"/>
</dbReference>
<keyword evidence="4" id="KW-1185">Reference proteome</keyword>
<name>A0A2T9Y1N1_9FUNG</name>
<dbReference type="OrthoDB" id="568194at2759"/>
<evidence type="ECO:0000313" key="3">
    <source>
        <dbReference type="EMBL" id="PVU86223.1"/>
    </source>
</evidence>
<dbReference type="STRING" id="61424.A0A2T9Y1N1"/>